<dbReference type="PANTHER" id="PTHR44227">
    <property type="match status" value="1"/>
</dbReference>
<keyword evidence="1" id="KW-0677">Repeat</keyword>
<feature type="transmembrane region" description="Helical" evidence="3">
    <location>
        <begin position="363"/>
        <end position="382"/>
    </location>
</feature>
<keyword evidence="2" id="KW-0802">TPR repeat</keyword>
<evidence type="ECO:0000256" key="3">
    <source>
        <dbReference type="SAM" id="Phobius"/>
    </source>
</evidence>
<reference evidence="4 5" key="1">
    <citation type="submission" date="2019-07" db="EMBL/GenBank/DDBJ databases">
        <title>Lysobacter weifangensis sp. nov., isolated from bensulfuron-methyl contaminated farmland soil.</title>
        <authorList>
            <person name="Zhao H."/>
        </authorList>
    </citation>
    <scope>NUCLEOTIDE SEQUENCE [LARGE SCALE GENOMIC DNA]</scope>
    <source>
        <strain evidence="4 5">CC-Bw-6</strain>
    </source>
</reference>
<feature type="transmembrane region" description="Helical" evidence="3">
    <location>
        <begin position="129"/>
        <end position="149"/>
    </location>
</feature>
<evidence type="ECO:0000313" key="5">
    <source>
        <dbReference type="Proteomes" id="UP000315891"/>
    </source>
</evidence>
<feature type="transmembrane region" description="Helical" evidence="3">
    <location>
        <begin position="312"/>
        <end position="330"/>
    </location>
</feature>
<dbReference type="InterPro" id="IPR052346">
    <property type="entry name" value="O-mannosyl-transferase_TMTC"/>
</dbReference>
<dbReference type="Proteomes" id="UP000315891">
    <property type="component" value="Chromosome"/>
</dbReference>
<organism evidence="4 5">
    <name type="scientific">Pseudoluteimonas lycopersici</name>
    <dbReference type="NCBI Taxonomy" id="1324796"/>
    <lineage>
        <taxon>Bacteria</taxon>
        <taxon>Pseudomonadati</taxon>
        <taxon>Pseudomonadota</taxon>
        <taxon>Gammaproteobacteria</taxon>
        <taxon>Lysobacterales</taxon>
        <taxon>Lysobacteraceae</taxon>
        <taxon>Pseudoluteimonas</taxon>
    </lineage>
</organism>
<evidence type="ECO:0000313" key="4">
    <source>
        <dbReference type="EMBL" id="QDQ74519.1"/>
    </source>
</evidence>
<dbReference type="PANTHER" id="PTHR44227:SF3">
    <property type="entry name" value="PROTEIN O-MANNOSYL-TRANSFERASE TMTC4"/>
    <property type="match status" value="1"/>
</dbReference>
<evidence type="ECO:0008006" key="6">
    <source>
        <dbReference type="Google" id="ProtNLM"/>
    </source>
</evidence>
<evidence type="ECO:0000256" key="1">
    <source>
        <dbReference type="ARBA" id="ARBA00022737"/>
    </source>
</evidence>
<accession>A0A516V7L1</accession>
<feature type="transmembrane region" description="Helical" evidence="3">
    <location>
        <begin position="233"/>
        <end position="252"/>
    </location>
</feature>
<name>A0A516V7L1_9GAMM</name>
<feature type="transmembrane region" description="Helical" evidence="3">
    <location>
        <begin position="394"/>
        <end position="413"/>
    </location>
</feature>
<feature type="transmembrane region" description="Helical" evidence="3">
    <location>
        <begin position="205"/>
        <end position="221"/>
    </location>
</feature>
<dbReference type="RefSeq" id="WP_143880028.1">
    <property type="nucleotide sequence ID" value="NZ_BAABLZ010000001.1"/>
</dbReference>
<feature type="transmembrane region" description="Helical" evidence="3">
    <location>
        <begin position="183"/>
        <end position="199"/>
    </location>
</feature>
<keyword evidence="3" id="KW-1133">Transmembrane helix</keyword>
<feature type="transmembrane region" description="Helical" evidence="3">
    <location>
        <begin position="95"/>
        <end position="117"/>
    </location>
</feature>
<dbReference type="AlphaFoldDB" id="A0A516V7L1"/>
<dbReference type="OrthoDB" id="8566379at2"/>
<feature type="transmembrane region" description="Helical" evidence="3">
    <location>
        <begin position="155"/>
        <end position="171"/>
    </location>
</feature>
<dbReference type="EMBL" id="CP041742">
    <property type="protein sequence ID" value="QDQ74519.1"/>
    <property type="molecule type" value="Genomic_DNA"/>
</dbReference>
<evidence type="ECO:0000256" key="2">
    <source>
        <dbReference type="ARBA" id="ARBA00022803"/>
    </source>
</evidence>
<proteinExistence type="predicted"/>
<keyword evidence="5" id="KW-1185">Reference proteome</keyword>
<gene>
    <name evidence="4" type="ORF">FNZ56_11825</name>
</gene>
<keyword evidence="3" id="KW-0812">Transmembrane</keyword>
<keyword evidence="3" id="KW-0472">Membrane</keyword>
<sequence length="645" mass="70350">MKVSTLRPAWPFLLLVLAIAAVYLPGRGGGFAFDDFPNIVDNAALHVTNWDRHAWMAALFSSNAGVGHRPLAMATFALNHLATGLDPVPMKLTNIAIHALNACLVLCLLRTLLALAVPAIDARRREWTARFAAAAWALHPINLMAVLFVVQRMESLCHAFVFAGLWLYLLGRQRQLAGDAGGGWRILIGVVGGTALGALCKESAALLPLYAACIELCLFGFRDARGARDRRLLGFFGIVLVLPAMLGSAWLLSRALAPHAFARRDFTLVERLLTEGRVVLDYVRWSVFPSLRQFGLYHDDIAISRGWWNPPATTFAFVALAAFAAIAFALRKRRPLVALGIAWFFCAQLLTATVVPLELVFEHRNYFASLGICLAVADFLLLSPQRASVRRIGALLAVSWLLFLGMTTCLRALEWKDPVRFAISEMSRHPASPRTVYQLGQTMATLSDGTRDSAATRAAFAALERAHRLPDSGILPAQGLILLAARTHGPVDDAWWDEIDHRLATDPIGPQELGAMNALTRCAVSKLCDFPPSRMMAMFATAMGRGDNAEVLNVFGNYTLNVLGQPSFGEFAWRKSVALSPNNAQYRINLAKLLIALDKDDEARGQIAALRGMGIPGQYEQAARDLEARMAKRNPAAGPAAGRGD</sequence>
<protein>
    <recommendedName>
        <fullName evidence="6">Tetratricopeptide repeat protein</fullName>
    </recommendedName>
</protein>
<feature type="transmembrane region" description="Helical" evidence="3">
    <location>
        <begin position="337"/>
        <end position="357"/>
    </location>
</feature>